<organism evidence="1 2">
    <name type="scientific">Periplaneta americana</name>
    <name type="common">American cockroach</name>
    <name type="synonym">Blatta americana</name>
    <dbReference type="NCBI Taxonomy" id="6978"/>
    <lineage>
        <taxon>Eukaryota</taxon>
        <taxon>Metazoa</taxon>
        <taxon>Ecdysozoa</taxon>
        <taxon>Arthropoda</taxon>
        <taxon>Hexapoda</taxon>
        <taxon>Insecta</taxon>
        <taxon>Pterygota</taxon>
        <taxon>Neoptera</taxon>
        <taxon>Polyneoptera</taxon>
        <taxon>Dictyoptera</taxon>
        <taxon>Blattodea</taxon>
        <taxon>Blattoidea</taxon>
        <taxon>Blattidae</taxon>
        <taxon>Blattinae</taxon>
        <taxon>Periplaneta</taxon>
    </lineage>
</organism>
<reference evidence="1 2" key="1">
    <citation type="journal article" date="2022" name="Allergy">
        <title>Genome assembly and annotation of Periplaneta americana reveal a comprehensive cockroach allergen profile.</title>
        <authorList>
            <person name="Wang L."/>
            <person name="Xiong Q."/>
            <person name="Saelim N."/>
            <person name="Wang L."/>
            <person name="Nong W."/>
            <person name="Wan A.T."/>
            <person name="Shi M."/>
            <person name="Liu X."/>
            <person name="Cao Q."/>
            <person name="Hui J.H.L."/>
            <person name="Sookrung N."/>
            <person name="Leung T.F."/>
            <person name="Tungtrongchitr A."/>
            <person name="Tsui S.K.W."/>
        </authorList>
    </citation>
    <scope>NUCLEOTIDE SEQUENCE [LARGE SCALE GENOMIC DNA]</scope>
    <source>
        <strain evidence="1">PWHHKU_190912</strain>
    </source>
</reference>
<name>A0ABQ8SSE1_PERAM</name>
<comment type="caution">
    <text evidence="1">The sequence shown here is derived from an EMBL/GenBank/DDBJ whole genome shotgun (WGS) entry which is preliminary data.</text>
</comment>
<dbReference type="EMBL" id="JAJSOF020000021">
    <property type="protein sequence ID" value="KAJ4436640.1"/>
    <property type="molecule type" value="Genomic_DNA"/>
</dbReference>
<protein>
    <submittedName>
        <fullName evidence="1">Uncharacterized protein</fullName>
    </submittedName>
</protein>
<dbReference type="Proteomes" id="UP001148838">
    <property type="component" value="Unassembled WGS sequence"/>
</dbReference>
<proteinExistence type="predicted"/>
<accession>A0ABQ8SSE1</accession>
<evidence type="ECO:0000313" key="1">
    <source>
        <dbReference type="EMBL" id="KAJ4436640.1"/>
    </source>
</evidence>
<sequence>MNEQPHLVTTYSFKDRDYLIKMRVIEGNSLELSITDKYTAEDWQCSYDASYIETLTHKTGNYKKFDIFVTMLKSGLLKTSECITLDLLTYDDLEQLRSRRAMGRAFCTPRTVQSNNLSQNSSRRYLILTYTVEFDR</sequence>
<dbReference type="CDD" id="cd22284">
    <property type="entry name" value="HD_CCDC61_N"/>
    <property type="match status" value="1"/>
</dbReference>
<keyword evidence="2" id="KW-1185">Reference proteome</keyword>
<dbReference type="InterPro" id="IPR049733">
    <property type="entry name" value="CCDC61_N"/>
</dbReference>
<gene>
    <name evidence="1" type="ORF">ANN_16771</name>
</gene>
<evidence type="ECO:0000313" key="2">
    <source>
        <dbReference type="Proteomes" id="UP001148838"/>
    </source>
</evidence>